<dbReference type="AlphaFoldDB" id="A0A239F9L0"/>
<evidence type="ECO:0000259" key="8">
    <source>
        <dbReference type="PROSITE" id="PS50850"/>
    </source>
</evidence>
<dbReference type="SUPFAM" id="SSF103473">
    <property type="entry name" value="MFS general substrate transporter"/>
    <property type="match status" value="1"/>
</dbReference>
<dbReference type="InterPro" id="IPR036259">
    <property type="entry name" value="MFS_trans_sf"/>
</dbReference>
<evidence type="ECO:0000256" key="5">
    <source>
        <dbReference type="ARBA" id="ARBA00022989"/>
    </source>
</evidence>
<proteinExistence type="predicted"/>
<dbReference type="Proteomes" id="UP000198415">
    <property type="component" value="Unassembled WGS sequence"/>
</dbReference>
<keyword evidence="2" id="KW-0813">Transport</keyword>
<keyword evidence="4 7" id="KW-0812">Transmembrane</keyword>
<accession>A0A239F9L0</accession>
<evidence type="ECO:0000256" key="1">
    <source>
        <dbReference type="ARBA" id="ARBA00004651"/>
    </source>
</evidence>
<dbReference type="PANTHER" id="PTHR23513">
    <property type="entry name" value="INTEGRAL MEMBRANE EFFLUX PROTEIN-RELATED"/>
    <property type="match status" value="1"/>
</dbReference>
<feature type="transmembrane region" description="Helical" evidence="7">
    <location>
        <begin position="48"/>
        <end position="71"/>
    </location>
</feature>
<dbReference type="Pfam" id="PF05977">
    <property type="entry name" value="MFS_3"/>
    <property type="match status" value="1"/>
</dbReference>
<dbReference type="RefSeq" id="WP_239138689.1">
    <property type="nucleotide sequence ID" value="NZ_BOMU01000083.1"/>
</dbReference>
<feature type="transmembrane region" description="Helical" evidence="7">
    <location>
        <begin position="260"/>
        <end position="278"/>
    </location>
</feature>
<evidence type="ECO:0000256" key="7">
    <source>
        <dbReference type="SAM" id="Phobius"/>
    </source>
</evidence>
<keyword evidence="5 7" id="KW-1133">Transmembrane helix</keyword>
<feature type="transmembrane region" description="Helical" evidence="7">
    <location>
        <begin position="285"/>
        <end position="305"/>
    </location>
</feature>
<evidence type="ECO:0000313" key="10">
    <source>
        <dbReference type="Proteomes" id="UP000198415"/>
    </source>
</evidence>
<protein>
    <submittedName>
        <fullName evidence="9">Predicted arabinose efflux permease, MFS family</fullName>
    </submittedName>
</protein>
<evidence type="ECO:0000313" key="9">
    <source>
        <dbReference type="EMBL" id="SNS52774.1"/>
    </source>
</evidence>
<evidence type="ECO:0000256" key="6">
    <source>
        <dbReference type="ARBA" id="ARBA00023136"/>
    </source>
</evidence>
<keyword evidence="6 7" id="KW-0472">Membrane</keyword>
<name>A0A239F9L0_9ACTN</name>
<feature type="transmembrane region" description="Helical" evidence="7">
    <location>
        <begin position="354"/>
        <end position="374"/>
    </location>
</feature>
<dbReference type="PANTHER" id="PTHR23513:SF6">
    <property type="entry name" value="MAJOR FACILITATOR SUPERFAMILY ASSOCIATED DOMAIN-CONTAINING PROTEIN"/>
    <property type="match status" value="1"/>
</dbReference>
<sequence length="427" mass="44163">MVDMKTRTNLPPAFHRFWAAAGISSLGDGIRLSALPLLGATLTDDPTVLSLLTAAALLPWLLFGVLGGALVDRWDRRSTMWIADLARATLLAFAAVAGLAGRLSIPALLVVAFLLGIGQLMFDTAAQSYVPQLLGRDHDVMQRANSRLRGTQQVADGFLGPPAGSALFTLGRTVPFVADAISFAVSAVLVRALPVLPVKRDGPRGSLLADARDGATYLFRDRLLLGLAIRPAIGNVAFMAGEAVLVLFARDRLHLDAAGYGLLLSCQAVGGVLGTLLAGRLSRHLGIGGALTLTAATEAVAQLALAFSDHALVAGAVLAVTGAAISATMVLGPSIRQTIVPEHLMGRVSAASRLMAVSGGPLGAVIGGVLASAFGLRVPFVFGAVLLGSMTLITLPMVTNRRIEAALAAARAPERAVPHRPEDDVDA</sequence>
<dbReference type="InterPro" id="IPR010290">
    <property type="entry name" value="TM_effector"/>
</dbReference>
<dbReference type="CDD" id="cd06173">
    <property type="entry name" value="MFS_MefA_like"/>
    <property type="match status" value="1"/>
</dbReference>
<feature type="transmembrane region" description="Helical" evidence="7">
    <location>
        <begin position="91"/>
        <end position="115"/>
    </location>
</feature>
<feature type="transmembrane region" description="Helical" evidence="7">
    <location>
        <begin position="380"/>
        <end position="398"/>
    </location>
</feature>
<dbReference type="GO" id="GO:0022857">
    <property type="term" value="F:transmembrane transporter activity"/>
    <property type="evidence" value="ECO:0007669"/>
    <property type="project" value="InterPro"/>
</dbReference>
<gene>
    <name evidence="9" type="ORF">SAMN06264365_117123</name>
</gene>
<keyword evidence="10" id="KW-1185">Reference proteome</keyword>
<dbReference type="Gene3D" id="1.20.1250.20">
    <property type="entry name" value="MFS general substrate transporter like domains"/>
    <property type="match status" value="1"/>
</dbReference>
<evidence type="ECO:0000256" key="3">
    <source>
        <dbReference type="ARBA" id="ARBA00022475"/>
    </source>
</evidence>
<feature type="transmembrane region" description="Helical" evidence="7">
    <location>
        <begin position="227"/>
        <end position="248"/>
    </location>
</feature>
<feature type="transmembrane region" description="Helical" evidence="7">
    <location>
        <begin position="311"/>
        <end position="333"/>
    </location>
</feature>
<feature type="transmembrane region" description="Helical" evidence="7">
    <location>
        <begin position="176"/>
        <end position="196"/>
    </location>
</feature>
<dbReference type="PROSITE" id="PS50850">
    <property type="entry name" value="MFS"/>
    <property type="match status" value="1"/>
</dbReference>
<keyword evidence="3" id="KW-1003">Cell membrane</keyword>
<dbReference type="GO" id="GO:0005886">
    <property type="term" value="C:plasma membrane"/>
    <property type="evidence" value="ECO:0007669"/>
    <property type="project" value="UniProtKB-SubCell"/>
</dbReference>
<reference evidence="9 10" key="1">
    <citation type="submission" date="2017-06" db="EMBL/GenBank/DDBJ databases">
        <authorList>
            <person name="Kim H.J."/>
            <person name="Triplett B.A."/>
        </authorList>
    </citation>
    <scope>NUCLEOTIDE SEQUENCE [LARGE SCALE GENOMIC DNA]</scope>
    <source>
        <strain evidence="9 10">DSM 43151</strain>
    </source>
</reference>
<organism evidence="9 10">
    <name type="scientific">Actinoplanes regularis</name>
    <dbReference type="NCBI Taxonomy" id="52697"/>
    <lineage>
        <taxon>Bacteria</taxon>
        <taxon>Bacillati</taxon>
        <taxon>Actinomycetota</taxon>
        <taxon>Actinomycetes</taxon>
        <taxon>Micromonosporales</taxon>
        <taxon>Micromonosporaceae</taxon>
        <taxon>Actinoplanes</taxon>
    </lineage>
</organism>
<comment type="subcellular location">
    <subcellularLocation>
        <location evidence="1">Cell membrane</location>
        <topology evidence="1">Multi-pass membrane protein</topology>
    </subcellularLocation>
</comment>
<dbReference type="InterPro" id="IPR020846">
    <property type="entry name" value="MFS_dom"/>
</dbReference>
<feature type="domain" description="Major facilitator superfamily (MFS) profile" evidence="8">
    <location>
        <begin position="223"/>
        <end position="427"/>
    </location>
</feature>
<dbReference type="EMBL" id="FZNR01000017">
    <property type="protein sequence ID" value="SNS52774.1"/>
    <property type="molecule type" value="Genomic_DNA"/>
</dbReference>
<evidence type="ECO:0000256" key="2">
    <source>
        <dbReference type="ARBA" id="ARBA00022448"/>
    </source>
</evidence>
<evidence type="ECO:0000256" key="4">
    <source>
        <dbReference type="ARBA" id="ARBA00022692"/>
    </source>
</evidence>